<feature type="repeat" description="RCC1" evidence="1">
    <location>
        <begin position="341"/>
        <end position="402"/>
    </location>
</feature>
<dbReference type="SUPFAM" id="SSF50985">
    <property type="entry name" value="RCC1/BLIP-II"/>
    <property type="match status" value="1"/>
</dbReference>
<evidence type="ECO:0000313" key="2">
    <source>
        <dbReference type="EMBL" id="KIW02819.1"/>
    </source>
</evidence>
<dbReference type="RefSeq" id="XP_016212688.1">
    <property type="nucleotide sequence ID" value="XM_016359439.1"/>
</dbReference>
<protein>
    <recommendedName>
        <fullName evidence="4">Mitochondrial protein Fmp25</fullName>
    </recommendedName>
</protein>
<dbReference type="Pfam" id="PF00415">
    <property type="entry name" value="RCC1"/>
    <property type="match status" value="1"/>
</dbReference>
<dbReference type="GO" id="GO:0034551">
    <property type="term" value="P:mitochondrial respiratory chain complex III assembly"/>
    <property type="evidence" value="ECO:0007669"/>
    <property type="project" value="TreeGrafter"/>
</dbReference>
<keyword evidence="3" id="KW-1185">Reference proteome</keyword>
<organism evidence="2 3">
    <name type="scientific">Verruconis gallopava</name>
    <dbReference type="NCBI Taxonomy" id="253628"/>
    <lineage>
        <taxon>Eukaryota</taxon>
        <taxon>Fungi</taxon>
        <taxon>Dikarya</taxon>
        <taxon>Ascomycota</taxon>
        <taxon>Pezizomycotina</taxon>
        <taxon>Dothideomycetes</taxon>
        <taxon>Pleosporomycetidae</taxon>
        <taxon>Venturiales</taxon>
        <taxon>Sympoventuriaceae</taxon>
        <taxon>Verruconis</taxon>
    </lineage>
</organism>
<dbReference type="PANTHER" id="PTHR47563:SF1">
    <property type="entry name" value="PROTEIN FMP25, MITOCHONDRIAL"/>
    <property type="match status" value="1"/>
</dbReference>
<dbReference type="Proteomes" id="UP000053259">
    <property type="component" value="Unassembled WGS sequence"/>
</dbReference>
<evidence type="ECO:0000313" key="3">
    <source>
        <dbReference type="Proteomes" id="UP000053259"/>
    </source>
</evidence>
<sequence length="592" mass="64782">MFTRSWARSASRGFGFKRGALQMNKSILQSDRAYSSSTNSQTIRKYVIGAGTISFTVVSLYASKNLLFTTVVADQIEQSDPTPVFEKPRRQATSKEDYRDIISSQHVQVKKSWENPGVYAWGSNSGRVVAPDSNEKFIKTARRIPFFDGMLLRDMKLDRNFGAAIDEKGDLLQWGSGYKADFSVPEKTLTGKNLRSLALSRDRIIALSDDGAVYSVPASQDEQQSGTKPLEASWIPFLSSRSAISYRNLTPTNLTWGEKVSAIAGGLEHVLLMTSKGRLYSAAAGSSDFPRHGQLGIPGLTWSTRPPGAYDQPHEIRTLHGFKITSIAAGDYHSLASDKDGRVFAFGDNSFGQLGLDLNVESSIIDAPSLLPIQQAYAGTSQVPKVTGVAAGGNNSYFTIDATRVASSSSEESASSKAKLGLVTADTWACGQGLWGNLANGRWTHVQSSLTKIPSLSGLFEYDEVKKRTIPIRLAHLSVGQTHAAAIMDNVTYLNASNKTSENDTNWGADIVFWGNNEYFQLGTGKRNNVSTPVYIQPLDQKAEDNAVKGRSKEVHRFQITPKKKVQINGRWVEMEQRIECGRSTTAVYSAV</sequence>
<dbReference type="InterPro" id="IPR053245">
    <property type="entry name" value="MitoProcess-Associated"/>
</dbReference>
<dbReference type="PROSITE" id="PS50012">
    <property type="entry name" value="RCC1_3"/>
    <property type="match status" value="2"/>
</dbReference>
<evidence type="ECO:0008006" key="4">
    <source>
        <dbReference type="Google" id="ProtNLM"/>
    </source>
</evidence>
<gene>
    <name evidence="2" type="ORF">PV09_05877</name>
</gene>
<dbReference type="FunFam" id="2.130.10.30:FF:000027">
    <property type="entry name" value="Protein FMP25, mitochondrial"/>
    <property type="match status" value="1"/>
</dbReference>
<dbReference type="STRING" id="253628.A0A0D2AUJ2"/>
<dbReference type="OrthoDB" id="10256179at2759"/>
<dbReference type="PANTHER" id="PTHR47563">
    <property type="entry name" value="PROTEIN FMP25, MITOCHONDRIAL"/>
    <property type="match status" value="1"/>
</dbReference>
<dbReference type="InterPro" id="IPR000408">
    <property type="entry name" value="Reg_chr_condens"/>
</dbReference>
<dbReference type="Gene3D" id="2.130.10.30">
    <property type="entry name" value="Regulator of chromosome condensation 1/beta-lactamase-inhibitor protein II"/>
    <property type="match status" value="1"/>
</dbReference>
<accession>A0A0D2AUJ2</accession>
<dbReference type="InParanoid" id="A0A0D2AUJ2"/>
<dbReference type="FunCoup" id="A0A0D2AUJ2">
    <property type="interactions" value="15"/>
</dbReference>
<reference evidence="2 3" key="1">
    <citation type="submission" date="2015-01" db="EMBL/GenBank/DDBJ databases">
        <title>The Genome Sequence of Ochroconis gallopava CBS43764.</title>
        <authorList>
            <consortium name="The Broad Institute Genomics Platform"/>
            <person name="Cuomo C."/>
            <person name="de Hoog S."/>
            <person name="Gorbushina A."/>
            <person name="Stielow B."/>
            <person name="Teixiera M."/>
            <person name="Abouelleil A."/>
            <person name="Chapman S.B."/>
            <person name="Priest M."/>
            <person name="Young S.K."/>
            <person name="Wortman J."/>
            <person name="Nusbaum C."/>
            <person name="Birren B."/>
        </authorList>
    </citation>
    <scope>NUCLEOTIDE SEQUENCE [LARGE SCALE GENOMIC DNA]</scope>
    <source>
        <strain evidence="2 3">CBS 43764</strain>
    </source>
</reference>
<dbReference type="AlphaFoldDB" id="A0A0D2AUJ2"/>
<dbReference type="InterPro" id="IPR009091">
    <property type="entry name" value="RCC1/BLIP-II"/>
</dbReference>
<dbReference type="EMBL" id="KN847547">
    <property type="protein sequence ID" value="KIW02819.1"/>
    <property type="molecule type" value="Genomic_DNA"/>
</dbReference>
<name>A0A0D2AUJ2_9PEZI</name>
<dbReference type="HOGENOM" id="CLU_021989_1_0_1"/>
<dbReference type="VEuPathDB" id="FungiDB:PV09_05877"/>
<dbReference type="GeneID" id="27313850"/>
<feature type="repeat" description="RCC1" evidence="1">
    <location>
        <begin position="277"/>
        <end position="340"/>
    </location>
</feature>
<dbReference type="GO" id="GO:0005743">
    <property type="term" value="C:mitochondrial inner membrane"/>
    <property type="evidence" value="ECO:0007669"/>
    <property type="project" value="TreeGrafter"/>
</dbReference>
<proteinExistence type="predicted"/>
<dbReference type="Pfam" id="PF13540">
    <property type="entry name" value="RCC1_2"/>
    <property type="match status" value="1"/>
</dbReference>
<evidence type="ECO:0000256" key="1">
    <source>
        <dbReference type="PROSITE-ProRule" id="PRU00235"/>
    </source>
</evidence>